<name>A0A9P4JAI1_9PEZI</name>
<keyword evidence="3" id="KW-1185">Reference proteome</keyword>
<reference evidence="2" key="1">
    <citation type="journal article" date="2020" name="Stud. Mycol.">
        <title>101 Dothideomycetes genomes: a test case for predicting lifestyles and emergence of pathogens.</title>
        <authorList>
            <person name="Haridas S."/>
            <person name="Albert R."/>
            <person name="Binder M."/>
            <person name="Bloem J."/>
            <person name="Labutti K."/>
            <person name="Salamov A."/>
            <person name="Andreopoulos B."/>
            <person name="Baker S."/>
            <person name="Barry K."/>
            <person name="Bills G."/>
            <person name="Bluhm B."/>
            <person name="Cannon C."/>
            <person name="Castanera R."/>
            <person name="Culley D."/>
            <person name="Daum C."/>
            <person name="Ezra D."/>
            <person name="Gonzalez J."/>
            <person name="Henrissat B."/>
            <person name="Kuo A."/>
            <person name="Liang C."/>
            <person name="Lipzen A."/>
            <person name="Lutzoni F."/>
            <person name="Magnuson J."/>
            <person name="Mondo S."/>
            <person name="Nolan M."/>
            <person name="Ohm R."/>
            <person name="Pangilinan J."/>
            <person name="Park H.-J."/>
            <person name="Ramirez L."/>
            <person name="Alfaro M."/>
            <person name="Sun H."/>
            <person name="Tritt A."/>
            <person name="Yoshinaga Y."/>
            <person name="Zwiers L.-H."/>
            <person name="Turgeon B."/>
            <person name="Goodwin S."/>
            <person name="Spatafora J."/>
            <person name="Crous P."/>
            <person name="Grigoriev I."/>
        </authorList>
    </citation>
    <scope>NUCLEOTIDE SEQUENCE</scope>
    <source>
        <strain evidence="2">CBS 260.36</strain>
    </source>
</reference>
<evidence type="ECO:0000256" key="1">
    <source>
        <dbReference type="SAM" id="MobiDB-lite"/>
    </source>
</evidence>
<comment type="caution">
    <text evidence="2">The sequence shown here is derived from an EMBL/GenBank/DDBJ whole genome shotgun (WGS) entry which is preliminary data.</text>
</comment>
<dbReference type="AlphaFoldDB" id="A0A9P4JAI1"/>
<feature type="region of interest" description="Disordered" evidence="1">
    <location>
        <begin position="76"/>
        <end position="99"/>
    </location>
</feature>
<dbReference type="EMBL" id="ML996081">
    <property type="protein sequence ID" value="KAF2157989.1"/>
    <property type="molecule type" value="Genomic_DNA"/>
</dbReference>
<evidence type="ECO:0000313" key="3">
    <source>
        <dbReference type="Proteomes" id="UP000799439"/>
    </source>
</evidence>
<feature type="region of interest" description="Disordered" evidence="1">
    <location>
        <begin position="25"/>
        <end position="63"/>
    </location>
</feature>
<feature type="compositionally biased region" description="Low complexity" evidence="1">
    <location>
        <begin position="31"/>
        <end position="46"/>
    </location>
</feature>
<gene>
    <name evidence="2" type="ORF">K461DRAFT_274229</name>
</gene>
<accession>A0A9P4JAI1</accession>
<sequence>MVDPFEHILLRPWQSQGTIAANVDRAPQQCTTPSSSSASGPSTPESFDWLPSHWTTSTTRPAHPVQVTRDFHQFNDESSQVHQMQQKRQPSMQLSCRNPTQDLPQYGLSFLGGQPESSEPINSHAQMHLVDHMFPMSVQQPATQAQSQNYDPLMSLT</sequence>
<evidence type="ECO:0000313" key="2">
    <source>
        <dbReference type="EMBL" id="KAF2157989.1"/>
    </source>
</evidence>
<protein>
    <submittedName>
        <fullName evidence="2">Uncharacterized protein</fullName>
    </submittedName>
</protein>
<organism evidence="2 3">
    <name type="scientific">Myriangium duriaei CBS 260.36</name>
    <dbReference type="NCBI Taxonomy" id="1168546"/>
    <lineage>
        <taxon>Eukaryota</taxon>
        <taxon>Fungi</taxon>
        <taxon>Dikarya</taxon>
        <taxon>Ascomycota</taxon>
        <taxon>Pezizomycotina</taxon>
        <taxon>Dothideomycetes</taxon>
        <taxon>Dothideomycetidae</taxon>
        <taxon>Myriangiales</taxon>
        <taxon>Myriangiaceae</taxon>
        <taxon>Myriangium</taxon>
    </lineage>
</organism>
<dbReference type="Proteomes" id="UP000799439">
    <property type="component" value="Unassembled WGS sequence"/>
</dbReference>
<proteinExistence type="predicted"/>